<keyword evidence="2" id="KW-1185">Reference proteome</keyword>
<dbReference type="AlphaFoldDB" id="A0AAV3Z0B1"/>
<comment type="caution">
    <text evidence="1">The sequence shown here is derived from an EMBL/GenBank/DDBJ whole genome shotgun (WGS) entry which is preliminary data.</text>
</comment>
<sequence>MIRLDKGVNHDLFCRNLQPLSCFLQPRTNGNIRSRFLWRDLCSEASDRGYACFLLSFHVRAKTLHSEEMVPCSGWDRNIHVDIAVSERVSLVGVHDNLRSFIHVFGNMTKANQREKDVDTPETADIKEGGCFLIFLSAFCSLS</sequence>
<evidence type="ECO:0000313" key="2">
    <source>
        <dbReference type="Proteomes" id="UP000735302"/>
    </source>
</evidence>
<proteinExistence type="predicted"/>
<dbReference type="EMBL" id="BLXT01001819">
    <property type="protein sequence ID" value="GFN88015.1"/>
    <property type="molecule type" value="Genomic_DNA"/>
</dbReference>
<name>A0AAV3Z0B1_9GAST</name>
<accession>A0AAV3Z0B1</accession>
<organism evidence="1 2">
    <name type="scientific">Plakobranchus ocellatus</name>
    <dbReference type="NCBI Taxonomy" id="259542"/>
    <lineage>
        <taxon>Eukaryota</taxon>
        <taxon>Metazoa</taxon>
        <taxon>Spiralia</taxon>
        <taxon>Lophotrochozoa</taxon>
        <taxon>Mollusca</taxon>
        <taxon>Gastropoda</taxon>
        <taxon>Heterobranchia</taxon>
        <taxon>Euthyneura</taxon>
        <taxon>Panpulmonata</taxon>
        <taxon>Sacoglossa</taxon>
        <taxon>Placobranchoidea</taxon>
        <taxon>Plakobranchidae</taxon>
        <taxon>Plakobranchus</taxon>
    </lineage>
</organism>
<dbReference type="Proteomes" id="UP000735302">
    <property type="component" value="Unassembled WGS sequence"/>
</dbReference>
<reference evidence="1 2" key="1">
    <citation type="journal article" date="2021" name="Elife">
        <title>Chloroplast acquisition without the gene transfer in kleptoplastic sea slugs, Plakobranchus ocellatus.</title>
        <authorList>
            <person name="Maeda T."/>
            <person name="Takahashi S."/>
            <person name="Yoshida T."/>
            <person name="Shimamura S."/>
            <person name="Takaki Y."/>
            <person name="Nagai Y."/>
            <person name="Toyoda A."/>
            <person name="Suzuki Y."/>
            <person name="Arimoto A."/>
            <person name="Ishii H."/>
            <person name="Satoh N."/>
            <person name="Nishiyama T."/>
            <person name="Hasebe M."/>
            <person name="Maruyama T."/>
            <person name="Minagawa J."/>
            <person name="Obokata J."/>
            <person name="Shigenobu S."/>
        </authorList>
    </citation>
    <scope>NUCLEOTIDE SEQUENCE [LARGE SCALE GENOMIC DNA]</scope>
</reference>
<protein>
    <submittedName>
        <fullName evidence="1">Uncharacterized protein</fullName>
    </submittedName>
</protein>
<evidence type="ECO:0000313" key="1">
    <source>
        <dbReference type="EMBL" id="GFN88015.1"/>
    </source>
</evidence>
<gene>
    <name evidence="1" type="ORF">PoB_001452100</name>
</gene>